<evidence type="ECO:0000313" key="3">
    <source>
        <dbReference type="Proteomes" id="UP000218209"/>
    </source>
</evidence>
<dbReference type="InterPro" id="IPR014729">
    <property type="entry name" value="Rossmann-like_a/b/a_fold"/>
</dbReference>
<dbReference type="PANTHER" id="PTHR31964">
    <property type="entry name" value="ADENINE NUCLEOTIDE ALPHA HYDROLASES-LIKE SUPERFAMILY PROTEIN"/>
    <property type="match status" value="1"/>
</dbReference>
<dbReference type="InterPro" id="IPR006016">
    <property type="entry name" value="UspA"/>
</dbReference>
<feature type="domain" description="UspA" evidence="1">
    <location>
        <begin position="1"/>
        <end position="161"/>
    </location>
</feature>
<dbReference type="InterPro" id="IPR006015">
    <property type="entry name" value="Universal_stress_UspA"/>
</dbReference>
<dbReference type="SUPFAM" id="SSF52402">
    <property type="entry name" value="Adenine nucleotide alpha hydrolases-like"/>
    <property type="match status" value="1"/>
</dbReference>
<dbReference type="Proteomes" id="UP000218209">
    <property type="component" value="Unassembled WGS sequence"/>
</dbReference>
<dbReference type="PRINTS" id="PR01438">
    <property type="entry name" value="UNVRSLSTRESS"/>
</dbReference>
<protein>
    <recommendedName>
        <fullName evidence="1">UspA domain-containing protein</fullName>
    </recommendedName>
</protein>
<proteinExistence type="predicted"/>
<dbReference type="AlphaFoldDB" id="A0A1X6NTV8"/>
<dbReference type="PANTHER" id="PTHR31964:SF113">
    <property type="entry name" value="USPA DOMAIN-CONTAINING PROTEIN"/>
    <property type="match status" value="1"/>
</dbReference>
<evidence type="ECO:0000259" key="1">
    <source>
        <dbReference type="Pfam" id="PF00582"/>
    </source>
</evidence>
<keyword evidence="3" id="KW-1185">Reference proteome</keyword>
<dbReference type="EMBL" id="KV919090">
    <property type="protein sequence ID" value="OSX72042.1"/>
    <property type="molecule type" value="Genomic_DNA"/>
</dbReference>
<dbReference type="Pfam" id="PF00582">
    <property type="entry name" value="Usp"/>
    <property type="match status" value="1"/>
</dbReference>
<name>A0A1X6NTV8_PORUM</name>
<sequence length="167" mass="17891">MTRRIVLAVDGDTPQAVQLIEWAAENLNIRPKKASGGDEITPPEVHVTILYVTLPPQLPDWGFHALFTGDKLWEEILVENQKRAELAAVNLRELAARLELAAGIKTRPGDARDVVAKYVKADKTDLLVVGSRGLSGAAGMLMGSVSSYLVANAGCSVVVYRGAKADA</sequence>
<accession>A0A1X6NTV8</accession>
<dbReference type="CDD" id="cd23659">
    <property type="entry name" value="USP_At3g01520-like"/>
    <property type="match status" value="1"/>
</dbReference>
<dbReference type="OrthoDB" id="843225at2759"/>
<dbReference type="Gene3D" id="3.40.50.620">
    <property type="entry name" value="HUPs"/>
    <property type="match status" value="1"/>
</dbReference>
<evidence type="ECO:0000313" key="2">
    <source>
        <dbReference type="EMBL" id="OSX72042.1"/>
    </source>
</evidence>
<reference evidence="2 3" key="1">
    <citation type="submission" date="2017-03" db="EMBL/GenBank/DDBJ databases">
        <title>WGS assembly of Porphyra umbilicalis.</title>
        <authorList>
            <person name="Brawley S.H."/>
            <person name="Blouin N.A."/>
            <person name="Ficko-Blean E."/>
            <person name="Wheeler G.L."/>
            <person name="Lohr M."/>
            <person name="Goodson H.V."/>
            <person name="Jenkins J.W."/>
            <person name="Blaby-Haas C.E."/>
            <person name="Helliwell K.E."/>
            <person name="Chan C."/>
            <person name="Marriage T."/>
            <person name="Bhattacharya D."/>
            <person name="Klein A.S."/>
            <person name="Badis Y."/>
            <person name="Brodie J."/>
            <person name="Cao Y."/>
            <person name="Collen J."/>
            <person name="Dittami S.M."/>
            <person name="Gachon C.M."/>
            <person name="Green B.R."/>
            <person name="Karpowicz S."/>
            <person name="Kim J.W."/>
            <person name="Kudahl U."/>
            <person name="Lin S."/>
            <person name="Michel G."/>
            <person name="Mittag M."/>
            <person name="Olson B.J."/>
            <person name="Pangilinan J."/>
            <person name="Peng Y."/>
            <person name="Qiu H."/>
            <person name="Shu S."/>
            <person name="Singer J.T."/>
            <person name="Smith A.G."/>
            <person name="Sprecher B.N."/>
            <person name="Wagner V."/>
            <person name="Wang W."/>
            <person name="Wang Z.-Y."/>
            <person name="Yan J."/>
            <person name="Yarish C."/>
            <person name="Zoeuner-Riek S."/>
            <person name="Zhuang Y."/>
            <person name="Zou Y."/>
            <person name="Lindquist E.A."/>
            <person name="Grimwood J."/>
            <person name="Barry K."/>
            <person name="Rokhsar D.S."/>
            <person name="Schmutz J."/>
            <person name="Stiller J.W."/>
            <person name="Grossman A.R."/>
            <person name="Prochnik S.E."/>
        </authorList>
    </citation>
    <scope>NUCLEOTIDE SEQUENCE [LARGE SCALE GENOMIC DNA]</scope>
    <source>
        <strain evidence="2">4086291</strain>
    </source>
</reference>
<organism evidence="2 3">
    <name type="scientific">Porphyra umbilicalis</name>
    <name type="common">Purple laver</name>
    <name type="synonym">Red alga</name>
    <dbReference type="NCBI Taxonomy" id="2786"/>
    <lineage>
        <taxon>Eukaryota</taxon>
        <taxon>Rhodophyta</taxon>
        <taxon>Bangiophyceae</taxon>
        <taxon>Bangiales</taxon>
        <taxon>Bangiaceae</taxon>
        <taxon>Porphyra</taxon>
    </lineage>
</organism>
<gene>
    <name evidence="2" type="ORF">BU14_0478s0010</name>
</gene>